<sequence>MHIMSFLYGFMLLHDRKDISFQDCLPSTVTIYIKYFLLNPD</sequence>
<gene>
    <name evidence="1" type="ORF">AMLFYP55_02373</name>
</gene>
<organism evidence="1">
    <name type="scientific">Akkermansia muciniphila</name>
    <dbReference type="NCBI Taxonomy" id="239935"/>
    <lineage>
        <taxon>Bacteria</taxon>
        <taxon>Pseudomonadati</taxon>
        <taxon>Verrucomicrobiota</taxon>
        <taxon>Verrucomicrobiia</taxon>
        <taxon>Verrucomicrobiales</taxon>
        <taxon>Akkermansiaceae</taxon>
        <taxon>Akkermansia</taxon>
    </lineage>
</organism>
<proteinExistence type="predicted"/>
<name>A0A6N2T0G5_9BACT</name>
<protein>
    <submittedName>
        <fullName evidence="1">Uncharacterized protein</fullName>
    </submittedName>
</protein>
<reference evidence="1" key="1">
    <citation type="submission" date="2019-11" db="EMBL/GenBank/DDBJ databases">
        <authorList>
            <person name="Feng L."/>
        </authorList>
    </citation>
    <scope>NUCLEOTIDE SEQUENCE</scope>
    <source>
        <strain evidence="1">AMuciniphilaLFYP55</strain>
    </source>
</reference>
<dbReference type="EMBL" id="CACRSS010000004">
    <property type="protein sequence ID" value="VYS98682.1"/>
    <property type="molecule type" value="Genomic_DNA"/>
</dbReference>
<dbReference type="AlphaFoldDB" id="A0A6N2T0G5"/>
<accession>A0A6N2T0G5</accession>
<evidence type="ECO:0000313" key="1">
    <source>
        <dbReference type="EMBL" id="VYS98682.1"/>
    </source>
</evidence>